<dbReference type="Gene3D" id="1.25.40.10">
    <property type="entry name" value="Tetratricopeptide repeat domain"/>
    <property type="match status" value="4"/>
</dbReference>
<feature type="repeat" description="TPR" evidence="1">
    <location>
        <begin position="11"/>
        <end position="44"/>
    </location>
</feature>
<organism evidence="2">
    <name type="scientific">candidate division WOR-3 bacterium</name>
    <dbReference type="NCBI Taxonomy" id="2052148"/>
    <lineage>
        <taxon>Bacteria</taxon>
        <taxon>Bacteria division WOR-3</taxon>
    </lineage>
</organism>
<comment type="caution">
    <text evidence="2">The sequence shown here is derived from an EMBL/GenBank/DDBJ whole genome shotgun (WGS) entry which is preliminary data.</text>
</comment>
<evidence type="ECO:0000256" key="1">
    <source>
        <dbReference type="PROSITE-ProRule" id="PRU00339"/>
    </source>
</evidence>
<keyword evidence="1" id="KW-0802">TPR repeat</keyword>
<dbReference type="SUPFAM" id="SSF48452">
    <property type="entry name" value="TPR-like"/>
    <property type="match status" value="2"/>
</dbReference>
<feature type="repeat" description="TPR" evidence="1">
    <location>
        <begin position="818"/>
        <end position="851"/>
    </location>
</feature>
<dbReference type="AlphaFoldDB" id="A0A7V3KMT3"/>
<gene>
    <name evidence="2" type="ORF">ENV38_01805</name>
</gene>
<dbReference type="InterPro" id="IPR019734">
    <property type="entry name" value="TPR_rpt"/>
</dbReference>
<dbReference type="PROSITE" id="PS50005">
    <property type="entry name" value="TPR"/>
    <property type="match status" value="3"/>
</dbReference>
<dbReference type="InterPro" id="IPR011990">
    <property type="entry name" value="TPR-like_helical_dom_sf"/>
</dbReference>
<dbReference type="EMBL" id="DTGD01000072">
    <property type="protein sequence ID" value="HGB35627.1"/>
    <property type="molecule type" value="Genomic_DNA"/>
</dbReference>
<feature type="repeat" description="TPR" evidence="1">
    <location>
        <begin position="783"/>
        <end position="816"/>
    </location>
</feature>
<proteinExistence type="predicted"/>
<dbReference type="SMART" id="SM00028">
    <property type="entry name" value="TPR"/>
    <property type="match status" value="5"/>
</dbReference>
<evidence type="ECO:0000313" key="2">
    <source>
        <dbReference type="EMBL" id="HGB35627.1"/>
    </source>
</evidence>
<dbReference type="Pfam" id="PF13174">
    <property type="entry name" value="TPR_6"/>
    <property type="match status" value="1"/>
</dbReference>
<accession>A0A7V3KMT3</accession>
<dbReference type="Pfam" id="PF13181">
    <property type="entry name" value="TPR_8"/>
    <property type="match status" value="1"/>
</dbReference>
<sequence length="979" mass="113281">MKFTLVIFIISQSVLDVGIKYLQNKDYEKAYQIFQQIVTVSKDTPEGKWAKYYLSVSLLYLGDTLSAIGNLTTLWKENYEDSLAYLTYKKLTELSTNRNDSLKWTIELLQYFPLFGKRKELIESAVSDNLNDSLRILLRKILASDYKSKRYLYSFGTDLLSQEPGKSLIIAEREGFPFLKIKALIKSGKYLQAYINLLKNNPDKKIPQEAITFVRKSGNSTRLIGILYPLDPEDEKTSFEFARILEEKGLSASKFKKALKNPLYTAYFNFKNLTLPDLQQLENFESSNLKNYLLAKGYLKEGYLLKSLQLAFLLPDSAEYNRFKLELVDTLISRGIFTKEMLDLLSQIEYYYPITERDERMLVISKALKTEWKDIAGKLEANDATIKHKIPINLDNASMPDTEVIKILYENFDFDGVIRFSSGKTLPSSMRQYIASALIEKGFYDEAVNLLESEKESFPTLYLKALTKIKDPSPYLNDLPKKLKNTDAYYLYLIAVKTKNSSLLDNYNTPYFNFYRAILKNNVDSALQFVDVNDVRMLLELSKLLFNEGQYEKIVGLTQNVNPLYPVEAQIYKIRLKALFSLGEYNELVKEYENFSELIGDEELSTLAALSASKLNNPDLAFLFALRSDNDENKKLLSRLFLYNGFAEEVDTQYLEGKDLLYYNLVKKDERRLLDFPPKDSEEAWIKLKYLAEISKMALVDSLFQIYASNYNFTDDARLILKSYSLLAKNEIDSLLQILNSNNIQDPEILYLTGVKLIQAGRVDEASNLFKSACDFAEDSLKHEIYFRLGNIEATKGNFNSALFYYTKALNFERKYRKEIYYNLSISFKNTGQLDSAFAYLEKLINEYPDDEISIEASINLGFQLVDKQVNPDKAIKVLERIIGVGTKTQDCEALYWLSRAYMLTQDLKMALATLKRIYTYYNEFPDWRDTAKLDAAKILIYFNYRDMAKNLYNDIIKTRGQNDPLSQEALNQMEFFKL</sequence>
<name>A0A7V3KMT3_UNCW3</name>
<protein>
    <submittedName>
        <fullName evidence="2">Tetratricopeptide repeat protein</fullName>
    </submittedName>
</protein>
<reference evidence="2" key="1">
    <citation type="journal article" date="2020" name="mSystems">
        <title>Genome- and Community-Level Interaction Insights into Carbon Utilization and Element Cycling Functions of Hydrothermarchaeota in Hydrothermal Sediment.</title>
        <authorList>
            <person name="Zhou Z."/>
            <person name="Liu Y."/>
            <person name="Xu W."/>
            <person name="Pan J."/>
            <person name="Luo Z.H."/>
            <person name="Li M."/>
        </authorList>
    </citation>
    <scope>NUCLEOTIDE SEQUENCE [LARGE SCALE GENOMIC DNA]</scope>
    <source>
        <strain evidence="2">SpSt-754</strain>
    </source>
</reference>